<feature type="transmembrane region" description="Helical" evidence="6">
    <location>
        <begin position="786"/>
        <end position="804"/>
    </location>
</feature>
<feature type="region of interest" description="Disordered" evidence="5">
    <location>
        <begin position="415"/>
        <end position="439"/>
    </location>
</feature>
<dbReference type="Pfam" id="PF25508">
    <property type="entry name" value="TRPM2"/>
    <property type="match status" value="2"/>
</dbReference>
<dbReference type="GO" id="GO:0005261">
    <property type="term" value="F:monoatomic cation channel activity"/>
    <property type="evidence" value="ECO:0007669"/>
    <property type="project" value="TreeGrafter"/>
</dbReference>
<dbReference type="GO" id="GO:0030001">
    <property type="term" value="P:metal ion transport"/>
    <property type="evidence" value="ECO:0007669"/>
    <property type="project" value="TreeGrafter"/>
</dbReference>
<evidence type="ECO:0000256" key="3">
    <source>
        <dbReference type="ARBA" id="ARBA00022989"/>
    </source>
</evidence>
<reference evidence="10" key="1">
    <citation type="submission" date="2022-11" db="UniProtKB">
        <authorList>
            <consortium name="WormBaseParasite"/>
        </authorList>
    </citation>
    <scope>IDENTIFICATION</scope>
</reference>
<evidence type="ECO:0000313" key="9">
    <source>
        <dbReference type="Proteomes" id="UP000887561"/>
    </source>
</evidence>
<evidence type="ECO:0000256" key="1">
    <source>
        <dbReference type="ARBA" id="ARBA00004141"/>
    </source>
</evidence>
<evidence type="ECO:0000313" key="10">
    <source>
        <dbReference type="WBParaSite" id="scaffold18139_cov162.g18820"/>
    </source>
</evidence>
<feature type="domain" description="Ion transport" evidence="7">
    <location>
        <begin position="717"/>
        <end position="846"/>
    </location>
</feature>
<evidence type="ECO:0000256" key="6">
    <source>
        <dbReference type="SAM" id="Phobius"/>
    </source>
</evidence>
<feature type="region of interest" description="Disordered" evidence="5">
    <location>
        <begin position="482"/>
        <end position="550"/>
    </location>
</feature>
<dbReference type="GO" id="GO:0005886">
    <property type="term" value="C:plasma membrane"/>
    <property type="evidence" value="ECO:0007669"/>
    <property type="project" value="TreeGrafter"/>
</dbReference>
<organism evidence="9 10">
    <name type="scientific">Meloidogyne javanica</name>
    <name type="common">Root-knot nematode worm</name>
    <dbReference type="NCBI Taxonomy" id="6303"/>
    <lineage>
        <taxon>Eukaryota</taxon>
        <taxon>Metazoa</taxon>
        <taxon>Ecdysozoa</taxon>
        <taxon>Nematoda</taxon>
        <taxon>Chromadorea</taxon>
        <taxon>Rhabditida</taxon>
        <taxon>Tylenchina</taxon>
        <taxon>Tylenchomorpha</taxon>
        <taxon>Tylenchoidea</taxon>
        <taxon>Meloidogynidae</taxon>
        <taxon>Meloidogyninae</taxon>
        <taxon>Meloidogyne</taxon>
        <taxon>Meloidogyne incognita group</taxon>
    </lineage>
</organism>
<evidence type="ECO:0000256" key="2">
    <source>
        <dbReference type="ARBA" id="ARBA00022692"/>
    </source>
</evidence>
<evidence type="ECO:0000256" key="4">
    <source>
        <dbReference type="ARBA" id="ARBA00023136"/>
    </source>
</evidence>
<feature type="region of interest" description="Disordered" evidence="5">
    <location>
        <begin position="171"/>
        <end position="202"/>
    </location>
</feature>
<keyword evidence="3 6" id="KW-1133">Transmembrane helix</keyword>
<feature type="domain" description="TRPM-like" evidence="8">
    <location>
        <begin position="4"/>
        <end position="123"/>
    </location>
</feature>
<dbReference type="InterPro" id="IPR005821">
    <property type="entry name" value="Ion_trans_dom"/>
</dbReference>
<evidence type="ECO:0000259" key="8">
    <source>
        <dbReference type="Pfam" id="PF25508"/>
    </source>
</evidence>
<comment type="subcellular location">
    <subcellularLocation>
        <location evidence="1">Membrane</location>
        <topology evidence="1">Multi-pass membrane protein</topology>
    </subcellularLocation>
</comment>
<feature type="compositionally biased region" description="Polar residues" evidence="5">
    <location>
        <begin position="538"/>
        <end position="549"/>
    </location>
</feature>
<dbReference type="InterPro" id="IPR057366">
    <property type="entry name" value="TRPM-like"/>
</dbReference>
<feature type="domain" description="TRPM-like" evidence="8">
    <location>
        <begin position="277"/>
        <end position="406"/>
    </location>
</feature>
<accession>A0A915LS96</accession>
<proteinExistence type="predicted"/>
<sequence>LLPKSILHNAMMESLIHNRVEFVRLLLENGVNMDEFLTIARLEELYNTDQGPPNTLYYIVRDVVKIRAGYRYKLPHIGMAVEKLMANGFRSHYTSSHFRQKYNEYRSKLKEYQRLHSISEHQKDLNQRSPPPTYPRCGSEFFARASARGFPTSASDTRLSGKINHQQVNQLPSIPKNKNQNVLDTRTNQNIGSPPTTDRSTNKATLNYTQIPAVCGSRTLSSHILWRSACRRDNVSHLPTAPQQVANSSKQQPFNRTNQQFTGFPDGNNSFDADEFLDVRDETHTRDFRYPFSDLLIWAVLTKRHDMAICMWQHGQEALAKALVTCRLYKSLAKEAAEDYLELEVCEELKKCAEEFRQLSLDLLDHCYKEDDAQTLQLLTYELAYWGRETCLSLAVLVNNKQFLAHPCENEDVDSDYDLSEKTGGASLSDRRRRVSSRGSMQSLNFTSIFQSKRRSKRSSHINASNSLNTQDLELGRVPNQECRNLLDEPSIGRSRSNVRELRRPKTKTRAERQRRINASNAGTVGGQSIIETGGGDTSPSDYSLSNQISKPSLPLKSSLKLPTTVTPLHIDVNAYHHPQFLLGNDDIVTSGKEEEKDSNSIQRNSTSTISDEVVKLSVDKEQDIPSPDQNPSDRPFIHQTKSFPFNNRWKFVKNIGAGIATNDKPKTMEHPNSRLTISGGHVPKGIPLPEGVTLNKKRQIKFRRKVYEFFVAPITTFWAWMLSFVVFLSTLTYVLLIRTPLKPTFLEWYLLAYVVGFGIETVRKFAMSEPKKFSEKVQYFFGNYWNFLTTVAILGFVVGFIFRLNPSTSRSVGRIILAVDSVLWTIKLLDFLGVFPRFGPYITMAGK</sequence>
<name>A0A915LS96_MELJA</name>
<evidence type="ECO:0000256" key="5">
    <source>
        <dbReference type="SAM" id="MobiDB-lite"/>
    </source>
</evidence>
<dbReference type="Proteomes" id="UP000887561">
    <property type="component" value="Unplaced"/>
</dbReference>
<dbReference type="PANTHER" id="PTHR13800:SF44">
    <property type="entry name" value="TRANSIENT RECEPTOR POTENTIAL CHANNEL"/>
    <property type="match status" value="1"/>
</dbReference>
<keyword evidence="9" id="KW-1185">Reference proteome</keyword>
<protein>
    <submittedName>
        <fullName evidence="10">Transient receptor potential channel</fullName>
    </submittedName>
</protein>
<keyword evidence="2 6" id="KW-0812">Transmembrane</keyword>
<feature type="transmembrane region" description="Helical" evidence="6">
    <location>
        <begin position="749"/>
        <end position="766"/>
    </location>
</feature>
<keyword evidence="4 6" id="KW-0472">Membrane</keyword>
<dbReference type="WBParaSite" id="scaffold18139_cov162.g18820">
    <property type="protein sequence ID" value="scaffold18139_cov162.g18820"/>
    <property type="gene ID" value="scaffold18139_cov162.g18820"/>
</dbReference>
<feature type="compositionally biased region" description="Basic and acidic residues" evidence="5">
    <location>
        <begin position="498"/>
        <end position="515"/>
    </location>
</feature>
<dbReference type="Pfam" id="PF00520">
    <property type="entry name" value="Ion_trans"/>
    <property type="match status" value="1"/>
</dbReference>
<dbReference type="InterPro" id="IPR050927">
    <property type="entry name" value="TRPM"/>
</dbReference>
<dbReference type="AlphaFoldDB" id="A0A915LS96"/>
<evidence type="ECO:0000259" key="7">
    <source>
        <dbReference type="Pfam" id="PF00520"/>
    </source>
</evidence>
<dbReference type="PANTHER" id="PTHR13800">
    <property type="entry name" value="TRANSIENT RECEPTOR POTENTIAL CATION CHANNEL, SUBFAMILY M, MEMBER 6"/>
    <property type="match status" value="1"/>
</dbReference>
<feature type="transmembrane region" description="Helical" evidence="6">
    <location>
        <begin position="718"/>
        <end position="737"/>
    </location>
</feature>